<dbReference type="InterPro" id="IPR005467">
    <property type="entry name" value="His_kinase_dom"/>
</dbReference>
<keyword evidence="8" id="KW-0902">Two-component regulatory system</keyword>
<dbReference type="InterPro" id="IPR050736">
    <property type="entry name" value="Sensor_HK_Regulatory"/>
</dbReference>
<keyword evidence="6 13" id="KW-0418">Kinase</keyword>
<keyword evidence="11" id="KW-0472">Membrane</keyword>
<dbReference type="GO" id="GO:0016301">
    <property type="term" value="F:kinase activity"/>
    <property type="evidence" value="ECO:0007669"/>
    <property type="project" value="UniProtKB-KW"/>
</dbReference>
<keyword evidence="11" id="KW-0812">Transmembrane</keyword>
<evidence type="ECO:0000256" key="1">
    <source>
        <dbReference type="ARBA" id="ARBA00000085"/>
    </source>
</evidence>
<evidence type="ECO:0000313" key="14">
    <source>
        <dbReference type="Proteomes" id="UP001589747"/>
    </source>
</evidence>
<dbReference type="InterPro" id="IPR036097">
    <property type="entry name" value="HisK_dim/P_sf"/>
</dbReference>
<keyword evidence="4" id="KW-0808">Transferase</keyword>
<accession>A0ABV5KKW1</accession>
<evidence type="ECO:0000256" key="3">
    <source>
        <dbReference type="ARBA" id="ARBA00022553"/>
    </source>
</evidence>
<dbReference type="RefSeq" id="WP_377492500.1">
    <property type="nucleotide sequence ID" value="NZ_JBHMDO010000015.1"/>
</dbReference>
<dbReference type="EMBL" id="JBHMDO010000015">
    <property type="protein sequence ID" value="MFB9325861.1"/>
    <property type="molecule type" value="Genomic_DNA"/>
</dbReference>
<evidence type="ECO:0000256" key="6">
    <source>
        <dbReference type="ARBA" id="ARBA00022777"/>
    </source>
</evidence>
<dbReference type="PANTHER" id="PTHR43711:SF26">
    <property type="entry name" value="SENSOR HISTIDINE KINASE RCSC"/>
    <property type="match status" value="1"/>
</dbReference>
<dbReference type="InterPro" id="IPR003594">
    <property type="entry name" value="HATPase_dom"/>
</dbReference>
<feature type="domain" description="Histidine kinase" evidence="12">
    <location>
        <begin position="244"/>
        <end position="506"/>
    </location>
</feature>
<dbReference type="Pfam" id="PF00512">
    <property type="entry name" value="HisKA"/>
    <property type="match status" value="1"/>
</dbReference>
<feature type="transmembrane region" description="Helical" evidence="11">
    <location>
        <begin position="105"/>
        <end position="126"/>
    </location>
</feature>
<feature type="transmembrane region" description="Helical" evidence="11">
    <location>
        <begin position="40"/>
        <end position="61"/>
    </location>
</feature>
<organism evidence="13 14">
    <name type="scientific">Paenibacillus aurantiacus</name>
    <dbReference type="NCBI Taxonomy" id="1936118"/>
    <lineage>
        <taxon>Bacteria</taxon>
        <taxon>Bacillati</taxon>
        <taxon>Bacillota</taxon>
        <taxon>Bacilli</taxon>
        <taxon>Bacillales</taxon>
        <taxon>Paenibacillaceae</taxon>
        <taxon>Paenibacillus</taxon>
    </lineage>
</organism>
<dbReference type="EC" id="2.7.13.3" evidence="2"/>
<comment type="catalytic activity">
    <reaction evidence="1">
        <text>ATP + protein L-histidine = ADP + protein N-phospho-L-histidine.</text>
        <dbReference type="EC" id="2.7.13.3"/>
    </reaction>
</comment>
<keyword evidence="5" id="KW-0547">Nucleotide-binding</keyword>
<evidence type="ECO:0000256" key="11">
    <source>
        <dbReference type="SAM" id="Phobius"/>
    </source>
</evidence>
<evidence type="ECO:0000256" key="9">
    <source>
        <dbReference type="SAM" id="Coils"/>
    </source>
</evidence>
<evidence type="ECO:0000256" key="8">
    <source>
        <dbReference type="ARBA" id="ARBA00023012"/>
    </source>
</evidence>
<dbReference type="Gene3D" id="1.10.287.130">
    <property type="match status" value="1"/>
</dbReference>
<keyword evidence="7" id="KW-0067">ATP-binding</keyword>
<dbReference type="SUPFAM" id="SSF47384">
    <property type="entry name" value="Homodimeric domain of signal transducing histidine kinase"/>
    <property type="match status" value="1"/>
</dbReference>
<dbReference type="InterPro" id="IPR003661">
    <property type="entry name" value="HisK_dim/P_dom"/>
</dbReference>
<feature type="transmembrane region" description="Helical" evidence="11">
    <location>
        <begin position="138"/>
        <end position="159"/>
    </location>
</feature>
<dbReference type="PANTHER" id="PTHR43711">
    <property type="entry name" value="TWO-COMPONENT HISTIDINE KINASE"/>
    <property type="match status" value="1"/>
</dbReference>
<sequence length="532" mass="58854">MTLAKTFFASISMMITIAYLFNIGYKYLFAHASARMKYGLAIVCFIVSGWLAMVFGVRIGAVTMLDLRFVPTLVAVLVLPRPWMALVIGAGIGGGRFFFSWDLTAVLGCVTMVVIGAACAGLHVAMKRLSWRYLWKSVFLIVSVNLLNAVLATGSVLINKSMTPWEYWTEVTPYALPSRMLMCALFLFFFRDFQKEQQRTDELLTMNKLLRRQTRQLREAKRDIEAKAKELELASSYKSEFLANMSHELKTPLNSIILLSQLIRDNEEERYNAEDTVYAELIQTAGNDLLQLINDILDLSKVEAGKMDIMIDRVSTHDLVQNLHHQFLPLAQQKGLRFDTDVHPNVPCTIMTDALRTNQILRNLLVNAFKFTSEGSVKLAVRLDVPAVPKEVPKRGKGRVWRGAAACARQPAAAAEIAAGAAAASAVRPRIAFTVSDTGIGIDKDKQELIFEAFRQENGAINRTYGGTGLGLSISRQLATLLGGRLGMRSEKHKGSEFTLSLPLQLSADARQDGSDAVGAGTQPELARSEAR</sequence>
<dbReference type="SUPFAM" id="SSF55874">
    <property type="entry name" value="ATPase domain of HSP90 chaperone/DNA topoisomerase II/histidine kinase"/>
    <property type="match status" value="1"/>
</dbReference>
<dbReference type="CDD" id="cd16922">
    <property type="entry name" value="HATPase_EvgS-ArcB-TorS-like"/>
    <property type="match status" value="1"/>
</dbReference>
<protein>
    <recommendedName>
        <fullName evidence="2">histidine kinase</fullName>
        <ecNumber evidence="2">2.7.13.3</ecNumber>
    </recommendedName>
</protein>
<dbReference type="Pfam" id="PF02518">
    <property type="entry name" value="HATPase_c"/>
    <property type="match status" value="1"/>
</dbReference>
<dbReference type="CDD" id="cd00082">
    <property type="entry name" value="HisKA"/>
    <property type="match status" value="1"/>
</dbReference>
<keyword evidence="11" id="KW-1133">Transmembrane helix</keyword>
<feature type="coiled-coil region" evidence="9">
    <location>
        <begin position="203"/>
        <end position="234"/>
    </location>
</feature>
<evidence type="ECO:0000256" key="5">
    <source>
        <dbReference type="ARBA" id="ARBA00022741"/>
    </source>
</evidence>
<keyword evidence="14" id="KW-1185">Reference proteome</keyword>
<dbReference type="InterPro" id="IPR004358">
    <property type="entry name" value="Sig_transdc_His_kin-like_C"/>
</dbReference>
<dbReference type="SMART" id="SM00387">
    <property type="entry name" value="HATPase_c"/>
    <property type="match status" value="1"/>
</dbReference>
<dbReference type="Proteomes" id="UP001589747">
    <property type="component" value="Unassembled WGS sequence"/>
</dbReference>
<gene>
    <name evidence="13" type="ORF">ACFFSY_07965</name>
</gene>
<feature type="transmembrane region" description="Helical" evidence="11">
    <location>
        <begin position="7"/>
        <end position="28"/>
    </location>
</feature>
<evidence type="ECO:0000256" key="7">
    <source>
        <dbReference type="ARBA" id="ARBA00022840"/>
    </source>
</evidence>
<dbReference type="PRINTS" id="PR00344">
    <property type="entry name" value="BCTRLSENSOR"/>
</dbReference>
<evidence type="ECO:0000256" key="4">
    <source>
        <dbReference type="ARBA" id="ARBA00022679"/>
    </source>
</evidence>
<comment type="caution">
    <text evidence="13">The sequence shown here is derived from an EMBL/GenBank/DDBJ whole genome shotgun (WGS) entry which is preliminary data.</text>
</comment>
<evidence type="ECO:0000256" key="10">
    <source>
        <dbReference type="SAM" id="MobiDB-lite"/>
    </source>
</evidence>
<dbReference type="InterPro" id="IPR036890">
    <property type="entry name" value="HATPase_C_sf"/>
</dbReference>
<evidence type="ECO:0000259" key="12">
    <source>
        <dbReference type="PROSITE" id="PS50109"/>
    </source>
</evidence>
<keyword evidence="3" id="KW-0597">Phosphoprotein</keyword>
<name>A0ABV5KKW1_9BACL</name>
<evidence type="ECO:0000256" key="2">
    <source>
        <dbReference type="ARBA" id="ARBA00012438"/>
    </source>
</evidence>
<dbReference type="Gene3D" id="3.30.565.10">
    <property type="entry name" value="Histidine kinase-like ATPase, C-terminal domain"/>
    <property type="match status" value="1"/>
</dbReference>
<feature type="region of interest" description="Disordered" evidence="10">
    <location>
        <begin position="511"/>
        <end position="532"/>
    </location>
</feature>
<feature type="transmembrane region" description="Helical" evidence="11">
    <location>
        <begin position="73"/>
        <end position="99"/>
    </location>
</feature>
<keyword evidence="9" id="KW-0175">Coiled coil</keyword>
<evidence type="ECO:0000313" key="13">
    <source>
        <dbReference type="EMBL" id="MFB9325861.1"/>
    </source>
</evidence>
<reference evidence="13 14" key="1">
    <citation type="submission" date="2024-09" db="EMBL/GenBank/DDBJ databases">
        <authorList>
            <person name="Sun Q."/>
            <person name="Mori K."/>
        </authorList>
    </citation>
    <scope>NUCLEOTIDE SEQUENCE [LARGE SCALE GENOMIC DNA]</scope>
    <source>
        <strain evidence="13 14">TISTR 2452</strain>
    </source>
</reference>
<dbReference type="SMART" id="SM00388">
    <property type="entry name" value="HisKA"/>
    <property type="match status" value="1"/>
</dbReference>
<feature type="transmembrane region" description="Helical" evidence="11">
    <location>
        <begin position="171"/>
        <end position="190"/>
    </location>
</feature>
<dbReference type="PROSITE" id="PS50109">
    <property type="entry name" value="HIS_KIN"/>
    <property type="match status" value="1"/>
</dbReference>
<proteinExistence type="predicted"/>